<dbReference type="AlphaFoldDB" id="A0AAD9Q902"/>
<reference evidence="2" key="2">
    <citation type="journal article" date="2023" name="Science">
        <title>Genomic signatures of disease resistance in endangered staghorn corals.</title>
        <authorList>
            <person name="Vollmer S.V."/>
            <person name="Selwyn J.D."/>
            <person name="Despard B.A."/>
            <person name="Roesel C.L."/>
        </authorList>
    </citation>
    <scope>NUCLEOTIDE SEQUENCE</scope>
    <source>
        <strain evidence="2">K2</strain>
    </source>
</reference>
<feature type="compositionally biased region" description="Polar residues" evidence="1">
    <location>
        <begin position="192"/>
        <end position="204"/>
    </location>
</feature>
<feature type="region of interest" description="Disordered" evidence="1">
    <location>
        <begin position="28"/>
        <end position="47"/>
    </location>
</feature>
<keyword evidence="3" id="KW-1185">Reference proteome</keyword>
<sequence>MPKVTTLHEVVLSPFTIKVFVRQKDLKSSRKKDTGSTKNLHRSGRPGKLSVEAKSFIEHQMRKKDEATRRLKVVTLSITFFSVMNVPCPFNSGGALVTEGLLSICKVSRKSSPVLSNSNNGKLSFAELKQHASEVKELQVLKTEFGKKTGCKSWGEAVERSVEEERRSHASAVLVEEDVFGENPPSSDAVMNATSRHACTANGS</sequence>
<evidence type="ECO:0000313" key="3">
    <source>
        <dbReference type="Proteomes" id="UP001249851"/>
    </source>
</evidence>
<dbReference type="EMBL" id="JARQWQ010000052">
    <property type="protein sequence ID" value="KAK2556943.1"/>
    <property type="molecule type" value="Genomic_DNA"/>
</dbReference>
<gene>
    <name evidence="2" type="ORF">P5673_020765</name>
</gene>
<reference evidence="2" key="1">
    <citation type="journal article" date="2023" name="G3 (Bethesda)">
        <title>Whole genome assembly and annotation of the endangered Caribbean coral Acropora cervicornis.</title>
        <authorList>
            <person name="Selwyn J.D."/>
            <person name="Vollmer S.V."/>
        </authorList>
    </citation>
    <scope>NUCLEOTIDE SEQUENCE</scope>
    <source>
        <strain evidence="2">K2</strain>
    </source>
</reference>
<dbReference type="Proteomes" id="UP001249851">
    <property type="component" value="Unassembled WGS sequence"/>
</dbReference>
<evidence type="ECO:0000313" key="2">
    <source>
        <dbReference type="EMBL" id="KAK2556943.1"/>
    </source>
</evidence>
<accession>A0AAD9Q902</accession>
<comment type="caution">
    <text evidence="2">The sequence shown here is derived from an EMBL/GenBank/DDBJ whole genome shotgun (WGS) entry which is preliminary data.</text>
</comment>
<name>A0AAD9Q902_ACRCE</name>
<feature type="region of interest" description="Disordered" evidence="1">
    <location>
        <begin position="181"/>
        <end position="204"/>
    </location>
</feature>
<proteinExistence type="predicted"/>
<organism evidence="2 3">
    <name type="scientific">Acropora cervicornis</name>
    <name type="common">Staghorn coral</name>
    <dbReference type="NCBI Taxonomy" id="6130"/>
    <lineage>
        <taxon>Eukaryota</taxon>
        <taxon>Metazoa</taxon>
        <taxon>Cnidaria</taxon>
        <taxon>Anthozoa</taxon>
        <taxon>Hexacorallia</taxon>
        <taxon>Scleractinia</taxon>
        <taxon>Astrocoeniina</taxon>
        <taxon>Acroporidae</taxon>
        <taxon>Acropora</taxon>
    </lineage>
</organism>
<evidence type="ECO:0000256" key="1">
    <source>
        <dbReference type="SAM" id="MobiDB-lite"/>
    </source>
</evidence>
<protein>
    <submittedName>
        <fullName evidence="2">Uncharacterized protein</fullName>
    </submittedName>
</protein>